<dbReference type="PROSITE" id="PS50005">
    <property type="entry name" value="TPR"/>
    <property type="match status" value="1"/>
</dbReference>
<dbReference type="GO" id="GO:0007018">
    <property type="term" value="P:microtubule-based movement"/>
    <property type="evidence" value="ECO:0007669"/>
    <property type="project" value="TreeGrafter"/>
</dbReference>
<dbReference type="InterPro" id="IPR011990">
    <property type="entry name" value="TPR-like_helical_dom_sf"/>
</dbReference>
<dbReference type="Pfam" id="PF13374">
    <property type="entry name" value="TPR_10"/>
    <property type="match status" value="2"/>
</dbReference>
<evidence type="ECO:0008006" key="13">
    <source>
        <dbReference type="Google" id="ProtNLM"/>
    </source>
</evidence>
<evidence type="ECO:0000256" key="4">
    <source>
        <dbReference type="ARBA" id="ARBA00022701"/>
    </source>
</evidence>
<keyword evidence="5" id="KW-0677">Repeat</keyword>
<dbReference type="Proteomes" id="UP001190700">
    <property type="component" value="Unassembled WGS sequence"/>
</dbReference>
<keyword evidence="7" id="KW-0175">Coiled coil</keyword>
<keyword evidence="4" id="KW-0493">Microtubule</keyword>
<evidence type="ECO:0000313" key="11">
    <source>
        <dbReference type="EMBL" id="KAK3232825.1"/>
    </source>
</evidence>
<keyword evidence="3" id="KW-0963">Cytoplasm</keyword>
<dbReference type="GO" id="GO:0005871">
    <property type="term" value="C:kinesin complex"/>
    <property type="evidence" value="ECO:0007669"/>
    <property type="project" value="InterPro"/>
</dbReference>
<sequence>MGCGSSIENLEYDIATLPSEGDQICKFVEMVCKDGATPYEVPVGLSLSFLEKFFNHHRLHDLTTAEVVEKIIRPATKSLECSYLELFRRSGIEGNSLPQGLRHGGVAGNATHFVSHAWSNKFRDVVSALRAFTNLQANIPGQEPAPVFFYMDIFAINQHQVLSYDASQFAEMVENVIAKVGKALVVATPWHQPKAFGRLWCLYELFCAIQNQAEISLCFPYADLKVLEKASPEDTATLFRRISDIDSRGARTTLEDDKERLIEVIDLLTPTSGASEEAEQDGGLSKCNEVVVGFLQKLLFQRFSDRLQQLEDGQLSTEEILLYYKQMAKMYSSCSKREEAVKVLRDVVTRSEEAFGVDSIHLCDPLTQLAVELGATGEVAEALPLHQRALAIRQQVFGDEHQEVANSLSYLAEHAFAQSNYDVAKPMYLRILQIRQRTLDPDHPEVAASLSKVAHIHRHLGEFAQAEECYRRALNIQEKVHGKESVMAAATLNNLAVTIEKQGRHQEAAKLYTDVLLVWEQTCGAFHPSVAATLTNMTSLLKNQGSAESTRVFSCGIRYPWNSPSAPGALSQPPHPSPGHAEPPLERLVGLALLSMQRHRQLRTNHQHLL</sequence>
<dbReference type="SMART" id="SM00028">
    <property type="entry name" value="TPR"/>
    <property type="match status" value="5"/>
</dbReference>
<dbReference type="Gene3D" id="1.25.40.10">
    <property type="entry name" value="Tetratricopeptide repeat domain"/>
    <property type="match status" value="2"/>
</dbReference>
<comment type="subcellular location">
    <subcellularLocation>
        <location evidence="1">Cytoplasm</location>
        <location evidence="1">Cytoskeleton</location>
    </subcellularLocation>
</comment>
<dbReference type="GO" id="GO:0019894">
    <property type="term" value="F:kinesin binding"/>
    <property type="evidence" value="ECO:0007669"/>
    <property type="project" value="TreeGrafter"/>
</dbReference>
<evidence type="ECO:0000256" key="3">
    <source>
        <dbReference type="ARBA" id="ARBA00022490"/>
    </source>
</evidence>
<evidence type="ECO:0000256" key="1">
    <source>
        <dbReference type="ARBA" id="ARBA00004245"/>
    </source>
</evidence>
<comment type="caution">
    <text evidence="11">The sequence shown here is derived from an EMBL/GenBank/DDBJ whole genome shotgun (WGS) entry which is preliminary data.</text>
</comment>
<dbReference type="SUPFAM" id="SSF48452">
    <property type="entry name" value="TPR-like"/>
    <property type="match status" value="2"/>
</dbReference>
<organism evidence="11 12">
    <name type="scientific">Cymbomonas tetramitiformis</name>
    <dbReference type="NCBI Taxonomy" id="36881"/>
    <lineage>
        <taxon>Eukaryota</taxon>
        <taxon>Viridiplantae</taxon>
        <taxon>Chlorophyta</taxon>
        <taxon>Pyramimonadophyceae</taxon>
        <taxon>Pyramimonadales</taxon>
        <taxon>Pyramimonadaceae</taxon>
        <taxon>Cymbomonas</taxon>
    </lineage>
</organism>
<dbReference type="EMBL" id="LGRX02035881">
    <property type="protein sequence ID" value="KAK3232825.1"/>
    <property type="molecule type" value="Genomic_DNA"/>
</dbReference>
<dbReference type="Pfam" id="PF13424">
    <property type="entry name" value="TPR_12"/>
    <property type="match status" value="2"/>
</dbReference>
<dbReference type="GO" id="GO:0005874">
    <property type="term" value="C:microtubule"/>
    <property type="evidence" value="ECO:0007669"/>
    <property type="project" value="UniProtKB-KW"/>
</dbReference>
<name>A0AAE0ENC9_9CHLO</name>
<accession>A0AAE0ENC9</accession>
<dbReference type="PRINTS" id="PR00381">
    <property type="entry name" value="KINESINLIGHT"/>
</dbReference>
<comment type="similarity">
    <text evidence="2">Belongs to the kinesin light chain family.</text>
</comment>
<protein>
    <recommendedName>
        <fullName evidence="13">Kinesin light chain</fullName>
    </recommendedName>
</protein>
<proteinExistence type="inferred from homology"/>
<dbReference type="InterPro" id="IPR002151">
    <property type="entry name" value="Kinesin_light"/>
</dbReference>
<evidence type="ECO:0000313" key="12">
    <source>
        <dbReference type="Proteomes" id="UP001190700"/>
    </source>
</evidence>
<keyword evidence="12" id="KW-1185">Reference proteome</keyword>
<dbReference type="AlphaFoldDB" id="A0AAE0ENC9"/>
<evidence type="ECO:0000256" key="5">
    <source>
        <dbReference type="ARBA" id="ARBA00022737"/>
    </source>
</evidence>
<gene>
    <name evidence="11" type="ORF">CYMTET_56849</name>
</gene>
<evidence type="ECO:0000256" key="7">
    <source>
        <dbReference type="ARBA" id="ARBA00023054"/>
    </source>
</evidence>
<keyword evidence="6 10" id="KW-0802">TPR repeat</keyword>
<evidence type="ECO:0000256" key="2">
    <source>
        <dbReference type="ARBA" id="ARBA00009622"/>
    </source>
</evidence>
<evidence type="ECO:0000256" key="6">
    <source>
        <dbReference type="ARBA" id="ARBA00022803"/>
    </source>
</evidence>
<keyword evidence="8" id="KW-0505">Motor protein</keyword>
<evidence type="ECO:0000256" key="10">
    <source>
        <dbReference type="PROSITE-ProRule" id="PRU00339"/>
    </source>
</evidence>
<reference evidence="11 12" key="1">
    <citation type="journal article" date="2015" name="Genome Biol. Evol.">
        <title>Comparative Genomics of a Bacterivorous Green Alga Reveals Evolutionary Causalities and Consequences of Phago-Mixotrophic Mode of Nutrition.</title>
        <authorList>
            <person name="Burns J.A."/>
            <person name="Paasch A."/>
            <person name="Narechania A."/>
            <person name="Kim E."/>
        </authorList>
    </citation>
    <scope>NUCLEOTIDE SEQUENCE [LARGE SCALE GENOMIC DNA]</scope>
    <source>
        <strain evidence="11 12">PLY_AMNH</strain>
    </source>
</reference>
<keyword evidence="9" id="KW-0206">Cytoskeleton</keyword>
<evidence type="ECO:0000256" key="8">
    <source>
        <dbReference type="ARBA" id="ARBA00023175"/>
    </source>
</evidence>
<dbReference type="GO" id="GO:0005737">
    <property type="term" value="C:cytoplasm"/>
    <property type="evidence" value="ECO:0007669"/>
    <property type="project" value="TreeGrafter"/>
</dbReference>
<dbReference type="PANTHER" id="PTHR45783">
    <property type="entry name" value="KINESIN LIGHT CHAIN"/>
    <property type="match status" value="1"/>
</dbReference>
<evidence type="ECO:0000256" key="9">
    <source>
        <dbReference type="ARBA" id="ARBA00023212"/>
    </source>
</evidence>
<dbReference type="PANTHER" id="PTHR45783:SF3">
    <property type="entry name" value="KINESIN LIGHT CHAIN"/>
    <property type="match status" value="1"/>
</dbReference>
<dbReference type="InterPro" id="IPR019734">
    <property type="entry name" value="TPR_rpt"/>
</dbReference>
<feature type="repeat" description="TPR" evidence="10">
    <location>
        <begin position="447"/>
        <end position="480"/>
    </location>
</feature>